<evidence type="ECO:0000256" key="1">
    <source>
        <dbReference type="SAM" id="MobiDB-lite"/>
    </source>
</evidence>
<dbReference type="EMBL" id="UINC01033872">
    <property type="protein sequence ID" value="SVB23824.1"/>
    <property type="molecule type" value="Genomic_DNA"/>
</dbReference>
<proteinExistence type="predicted"/>
<accession>A0A382CD80</accession>
<name>A0A382CD80_9ZZZZ</name>
<sequence length="57" mass="6779">MTDTKKEKKLSESNFGHTEDEWGTEKKDSEYPSCDIKERKKNLDNKRIVAYKLNNEE</sequence>
<gene>
    <name evidence="2" type="ORF">METZ01_LOCUS176678</name>
</gene>
<feature type="region of interest" description="Disordered" evidence="1">
    <location>
        <begin position="1"/>
        <end position="30"/>
    </location>
</feature>
<reference evidence="2" key="1">
    <citation type="submission" date="2018-05" db="EMBL/GenBank/DDBJ databases">
        <authorList>
            <person name="Lanie J.A."/>
            <person name="Ng W.-L."/>
            <person name="Kazmierczak K.M."/>
            <person name="Andrzejewski T.M."/>
            <person name="Davidsen T.M."/>
            <person name="Wayne K.J."/>
            <person name="Tettelin H."/>
            <person name="Glass J.I."/>
            <person name="Rusch D."/>
            <person name="Podicherti R."/>
            <person name="Tsui H.-C.T."/>
            <person name="Winkler M.E."/>
        </authorList>
    </citation>
    <scope>NUCLEOTIDE SEQUENCE</scope>
</reference>
<organism evidence="2">
    <name type="scientific">marine metagenome</name>
    <dbReference type="NCBI Taxonomy" id="408172"/>
    <lineage>
        <taxon>unclassified sequences</taxon>
        <taxon>metagenomes</taxon>
        <taxon>ecological metagenomes</taxon>
    </lineage>
</organism>
<protein>
    <submittedName>
        <fullName evidence="2">Uncharacterized protein</fullName>
    </submittedName>
</protein>
<dbReference type="AlphaFoldDB" id="A0A382CD80"/>
<evidence type="ECO:0000313" key="2">
    <source>
        <dbReference type="EMBL" id="SVB23824.1"/>
    </source>
</evidence>